<dbReference type="RefSeq" id="WP_133533132.1">
    <property type="nucleotide sequence ID" value="NZ_SNXR01000014.1"/>
</dbReference>
<dbReference type="Proteomes" id="UP000295260">
    <property type="component" value="Unassembled WGS sequence"/>
</dbReference>
<protein>
    <submittedName>
        <fullName evidence="3">Cysteinyl-tRNA synthetase</fullName>
    </submittedName>
</protein>
<dbReference type="OrthoDB" id="30037at2"/>
<dbReference type="EMBL" id="SNXR01000014">
    <property type="protein sequence ID" value="TDP58632.1"/>
    <property type="molecule type" value="Genomic_DNA"/>
</dbReference>
<feature type="signal peptide" evidence="1">
    <location>
        <begin position="1"/>
        <end position="21"/>
    </location>
</feature>
<dbReference type="InterPro" id="IPR017853">
    <property type="entry name" value="GH"/>
</dbReference>
<evidence type="ECO:0000313" key="4">
    <source>
        <dbReference type="Proteomes" id="UP000295260"/>
    </source>
</evidence>
<dbReference type="InterPro" id="IPR004352">
    <property type="entry name" value="GH114_TIM-barrel"/>
</dbReference>
<dbReference type="Gene3D" id="3.20.20.70">
    <property type="entry name" value="Aldolase class I"/>
    <property type="match status" value="2"/>
</dbReference>
<accession>A0A4V3CRZ8</accession>
<feature type="chain" id="PRO_5020535056" evidence="1">
    <location>
        <begin position="22"/>
        <end position="320"/>
    </location>
</feature>
<dbReference type="Pfam" id="PF03537">
    <property type="entry name" value="Glyco_hydro_114"/>
    <property type="match status" value="1"/>
</dbReference>
<keyword evidence="3" id="KW-0436">Ligase</keyword>
<proteinExistence type="predicted"/>
<keyword evidence="3" id="KW-0030">Aminoacyl-tRNA synthetase</keyword>
<evidence type="ECO:0000259" key="2">
    <source>
        <dbReference type="Pfam" id="PF03537"/>
    </source>
</evidence>
<reference evidence="3 4" key="1">
    <citation type="submission" date="2019-03" db="EMBL/GenBank/DDBJ databases">
        <title>Genomic Encyclopedia of Archaeal and Bacterial Type Strains, Phase II (KMG-II): from individual species to whole genera.</title>
        <authorList>
            <person name="Goeker M."/>
        </authorList>
    </citation>
    <scope>NUCLEOTIDE SEQUENCE [LARGE SCALE GENOMIC DNA]</scope>
    <source>
        <strain evidence="3 4">DSM 25687</strain>
    </source>
</reference>
<comment type="caution">
    <text evidence="3">The sequence shown here is derived from an EMBL/GenBank/DDBJ whole genome shotgun (WGS) entry which is preliminary data.</text>
</comment>
<evidence type="ECO:0000256" key="1">
    <source>
        <dbReference type="SAM" id="SignalP"/>
    </source>
</evidence>
<evidence type="ECO:0000313" key="3">
    <source>
        <dbReference type="EMBL" id="TDP58632.1"/>
    </source>
</evidence>
<dbReference type="AlphaFoldDB" id="A0A4V3CRZ8"/>
<dbReference type="GO" id="GO:0004812">
    <property type="term" value="F:aminoacyl-tRNA ligase activity"/>
    <property type="evidence" value="ECO:0007669"/>
    <property type="project" value="UniProtKB-KW"/>
</dbReference>
<keyword evidence="4" id="KW-1185">Reference proteome</keyword>
<dbReference type="SUPFAM" id="SSF51445">
    <property type="entry name" value="(Trans)glycosidases"/>
    <property type="match status" value="2"/>
</dbReference>
<keyword evidence="1" id="KW-0732">Signal</keyword>
<dbReference type="InterPro" id="IPR016062">
    <property type="entry name" value="TM1410-rel"/>
</dbReference>
<dbReference type="InterPro" id="IPR013785">
    <property type="entry name" value="Aldolase_TIM"/>
</dbReference>
<organism evidence="3 4">
    <name type="scientific">Flavobacterium dankookense</name>
    <dbReference type="NCBI Taxonomy" id="706186"/>
    <lineage>
        <taxon>Bacteria</taxon>
        <taxon>Pseudomonadati</taxon>
        <taxon>Bacteroidota</taxon>
        <taxon>Flavobacteriia</taxon>
        <taxon>Flavobacteriales</taxon>
        <taxon>Flavobacteriaceae</taxon>
        <taxon>Flavobacterium</taxon>
    </lineage>
</organism>
<gene>
    <name evidence="3" type="ORF">BC748_1857</name>
</gene>
<dbReference type="PANTHER" id="PTHR35882">
    <property type="entry name" value="PELA"/>
    <property type="match status" value="1"/>
</dbReference>
<dbReference type="PRINTS" id="PR01545">
    <property type="entry name" value="THEMAYE10DUF"/>
</dbReference>
<sequence>MKKILLLVVGLSLILGLTCNSSVKKPIEKSPNNAAEKMQNFVIKISKFAKKNNPNFIIIPQNGEELAFTKADVSKKINENYLKAIDGFGIEELFYNETYKPNEYRIENLRKLKNQKPVFVSEYVTDDKLIPETIEKNSTEGFISFARNKDNYHYSIIPSKVNNENQDNIEKLNQAKNFLYLINNSNYSSKKEFLTAIANTNYDVVFIDLFFNKAPFSSEEIKSIQTKANGSKRLIIAYMNIGAAEKYRYYWRKHWTINDPSWLKKKYDGYENEVWVEYWNEEWQDIIYGNDDSYTRKIIDAGFDGVYLDNVEAYYFLTND</sequence>
<feature type="domain" description="Glycoside-hydrolase family GH114 TIM-barrel" evidence="2">
    <location>
        <begin position="201"/>
        <end position="315"/>
    </location>
</feature>
<dbReference type="PANTHER" id="PTHR35882:SF3">
    <property type="entry name" value="GLYCOSIDE-HYDROLASE FAMILY GH114 TIM-BARREL DOMAIN-CONTAINING PROTEIN"/>
    <property type="match status" value="1"/>
</dbReference>
<name>A0A4V3CRZ8_9FLAO</name>